<evidence type="ECO:0000256" key="9">
    <source>
        <dbReference type="ARBA" id="ARBA00023008"/>
    </source>
</evidence>
<dbReference type="CDD" id="cd00305">
    <property type="entry name" value="Cu-Zn_Superoxide_Dismutase"/>
    <property type="match status" value="1"/>
</dbReference>
<dbReference type="GO" id="GO:0071457">
    <property type="term" value="P:cellular response to ozone"/>
    <property type="evidence" value="ECO:0007669"/>
    <property type="project" value="UniProtKB-ARBA"/>
</dbReference>
<evidence type="ECO:0000256" key="5">
    <source>
        <dbReference type="ARBA" id="ARBA00022723"/>
    </source>
</evidence>
<proteinExistence type="inferred from homology"/>
<dbReference type="GO" id="GO:0004784">
    <property type="term" value="F:superoxide dismutase activity"/>
    <property type="evidence" value="ECO:0007669"/>
    <property type="project" value="UniProtKB-EC"/>
</dbReference>
<comment type="cofactor">
    <cofactor evidence="1">
        <name>Cu cation</name>
        <dbReference type="ChEBI" id="CHEBI:23378"/>
    </cofactor>
</comment>
<dbReference type="Gene3D" id="2.60.40.200">
    <property type="entry name" value="Superoxide dismutase, copper/zinc binding domain"/>
    <property type="match status" value="1"/>
</dbReference>
<feature type="domain" description="Superoxide dismutase copper/zinc binding" evidence="12">
    <location>
        <begin position="14"/>
        <end position="147"/>
    </location>
</feature>
<dbReference type="InterPro" id="IPR001424">
    <property type="entry name" value="SOD_Cu_Zn_dom"/>
</dbReference>
<keyword evidence="9" id="KW-0186">Copper</keyword>
<organism evidence="13 14">
    <name type="scientific">Deinandra increscens subsp. villosa</name>
    <dbReference type="NCBI Taxonomy" id="3103831"/>
    <lineage>
        <taxon>Eukaryota</taxon>
        <taxon>Viridiplantae</taxon>
        <taxon>Streptophyta</taxon>
        <taxon>Embryophyta</taxon>
        <taxon>Tracheophyta</taxon>
        <taxon>Spermatophyta</taxon>
        <taxon>Magnoliopsida</taxon>
        <taxon>eudicotyledons</taxon>
        <taxon>Gunneridae</taxon>
        <taxon>Pentapetalae</taxon>
        <taxon>asterids</taxon>
        <taxon>campanulids</taxon>
        <taxon>Asterales</taxon>
        <taxon>Asteraceae</taxon>
        <taxon>Asteroideae</taxon>
        <taxon>Heliantheae alliance</taxon>
        <taxon>Madieae</taxon>
        <taxon>Madiinae</taxon>
        <taxon>Deinandra</taxon>
    </lineage>
</organism>
<sequence>MVKAVVVLSSSEGVSGTIFFNQEEEGAPTTVTGELSGLKPGPHGFHVHALGDTTNGCMSTGPHYNPHGKEHGSPNDEIRHAGDLGNVTVGEDGTAKFTIVDKQIPLIGAQSIVGRAVVVHADADDLGKGGHELSKSTGNAGGRVACGTPICVSLGCRVEHLNDPQRQPWFVVLVLRRLINYSSMVIEYYCELNVFCGISYDEMNNTLGGLLSLYTKVFNKTTVLIAFESIDQSL</sequence>
<dbReference type="PANTHER" id="PTHR10003">
    <property type="entry name" value="SUPEROXIDE DISMUTASE CU-ZN -RELATED"/>
    <property type="match status" value="1"/>
</dbReference>
<evidence type="ECO:0000259" key="12">
    <source>
        <dbReference type="Pfam" id="PF00080"/>
    </source>
</evidence>
<reference evidence="13 14" key="1">
    <citation type="submission" date="2024-04" db="EMBL/GenBank/DDBJ databases">
        <title>The reference genome of an endangered Asteraceae, Deinandra increscens subsp. villosa, native to the Central Coast of California.</title>
        <authorList>
            <person name="Guilliams M."/>
            <person name="Hasenstab-Lehman K."/>
            <person name="Meyer R."/>
            <person name="Mcevoy S."/>
        </authorList>
    </citation>
    <scope>NUCLEOTIDE SEQUENCE [LARGE SCALE GENOMIC DNA]</scope>
    <source>
        <tissue evidence="13">Leaf</tissue>
    </source>
</reference>
<evidence type="ECO:0000256" key="4">
    <source>
        <dbReference type="ARBA" id="ARBA00012682"/>
    </source>
</evidence>
<dbReference type="GO" id="GO:0071493">
    <property type="term" value="P:cellular response to UV-B"/>
    <property type="evidence" value="ECO:0007669"/>
    <property type="project" value="UniProtKB-ARBA"/>
</dbReference>
<evidence type="ECO:0000256" key="2">
    <source>
        <dbReference type="ARBA" id="ARBA00001947"/>
    </source>
</evidence>
<name>A0AAP0DMJ6_9ASTR</name>
<evidence type="ECO:0000256" key="8">
    <source>
        <dbReference type="ARBA" id="ARBA00023002"/>
    </source>
</evidence>
<dbReference type="PROSITE" id="PS00087">
    <property type="entry name" value="SOD_CU_ZN_1"/>
    <property type="match status" value="1"/>
</dbReference>
<dbReference type="PRINTS" id="PR00068">
    <property type="entry name" value="CUZNDISMTASE"/>
</dbReference>
<evidence type="ECO:0000256" key="6">
    <source>
        <dbReference type="ARBA" id="ARBA00022833"/>
    </source>
</evidence>
<evidence type="ECO:0000256" key="10">
    <source>
        <dbReference type="ARBA" id="ARBA00023157"/>
    </source>
</evidence>
<dbReference type="EC" id="1.15.1.1" evidence="4"/>
<evidence type="ECO:0000256" key="7">
    <source>
        <dbReference type="ARBA" id="ARBA00022862"/>
    </source>
</evidence>
<dbReference type="AlphaFoldDB" id="A0AAP0DMJ6"/>
<keyword evidence="6" id="KW-0862">Zinc</keyword>
<keyword evidence="5" id="KW-0479">Metal-binding</keyword>
<comment type="caution">
    <text evidence="13">The sequence shown here is derived from an EMBL/GenBank/DDBJ whole genome shotgun (WGS) entry which is preliminary data.</text>
</comment>
<evidence type="ECO:0000256" key="1">
    <source>
        <dbReference type="ARBA" id="ARBA00001935"/>
    </source>
</evidence>
<comment type="cofactor">
    <cofactor evidence="2">
        <name>Zn(2+)</name>
        <dbReference type="ChEBI" id="CHEBI:29105"/>
    </cofactor>
</comment>
<keyword evidence="8" id="KW-0560">Oxidoreductase</keyword>
<gene>
    <name evidence="13" type="ORF">SSX86_004067</name>
</gene>
<dbReference type="SUPFAM" id="SSF49329">
    <property type="entry name" value="Cu,Zn superoxide dismutase-like"/>
    <property type="match status" value="1"/>
</dbReference>
<dbReference type="EMBL" id="JBCNJP010000007">
    <property type="protein sequence ID" value="KAK9075738.1"/>
    <property type="molecule type" value="Genomic_DNA"/>
</dbReference>
<dbReference type="GO" id="GO:0005507">
    <property type="term" value="F:copper ion binding"/>
    <property type="evidence" value="ECO:0007669"/>
    <property type="project" value="InterPro"/>
</dbReference>
<dbReference type="GO" id="GO:0071472">
    <property type="term" value="P:cellular response to salt stress"/>
    <property type="evidence" value="ECO:0007669"/>
    <property type="project" value="UniProtKB-ARBA"/>
</dbReference>
<dbReference type="InterPro" id="IPR024134">
    <property type="entry name" value="SOD_Cu/Zn_/chaperone"/>
</dbReference>
<evidence type="ECO:0000313" key="14">
    <source>
        <dbReference type="Proteomes" id="UP001408789"/>
    </source>
</evidence>
<dbReference type="InterPro" id="IPR036423">
    <property type="entry name" value="SOD-like_Cu/Zn_dom_sf"/>
</dbReference>
<dbReference type="Proteomes" id="UP001408789">
    <property type="component" value="Unassembled WGS sequence"/>
</dbReference>
<evidence type="ECO:0000313" key="13">
    <source>
        <dbReference type="EMBL" id="KAK9075738.1"/>
    </source>
</evidence>
<protein>
    <recommendedName>
        <fullName evidence="4">superoxide dismutase</fullName>
        <ecNumber evidence="4">1.15.1.1</ecNumber>
    </recommendedName>
</protein>
<dbReference type="GO" id="GO:0071484">
    <property type="term" value="P:cellular response to light intensity"/>
    <property type="evidence" value="ECO:0007669"/>
    <property type="project" value="UniProtKB-ARBA"/>
</dbReference>
<dbReference type="FunFam" id="2.60.40.200:FF:000001">
    <property type="entry name" value="Superoxide dismutase [Cu-Zn]"/>
    <property type="match status" value="1"/>
</dbReference>
<comment type="catalytic activity">
    <reaction evidence="11">
        <text>2 superoxide + 2 H(+) = H2O2 + O2</text>
        <dbReference type="Rhea" id="RHEA:20696"/>
        <dbReference type="ChEBI" id="CHEBI:15378"/>
        <dbReference type="ChEBI" id="CHEBI:15379"/>
        <dbReference type="ChEBI" id="CHEBI:16240"/>
        <dbReference type="ChEBI" id="CHEBI:18421"/>
        <dbReference type="EC" id="1.15.1.1"/>
    </reaction>
</comment>
<comment type="similarity">
    <text evidence="3">Belongs to the Cu-Zn superoxide dismutase family.</text>
</comment>
<keyword evidence="10" id="KW-1015">Disulfide bond</keyword>
<dbReference type="Pfam" id="PF00080">
    <property type="entry name" value="Sod_Cu"/>
    <property type="match status" value="1"/>
</dbReference>
<evidence type="ECO:0000256" key="11">
    <source>
        <dbReference type="ARBA" id="ARBA00049204"/>
    </source>
</evidence>
<keyword evidence="14" id="KW-1185">Reference proteome</keyword>
<keyword evidence="7" id="KW-0049">Antioxidant</keyword>
<evidence type="ECO:0000256" key="3">
    <source>
        <dbReference type="ARBA" id="ARBA00010457"/>
    </source>
</evidence>
<accession>A0AAP0DMJ6</accession>
<dbReference type="InterPro" id="IPR018152">
    <property type="entry name" value="SOD_Cu/Zn_BS"/>
</dbReference>